<feature type="non-terminal residue" evidence="2">
    <location>
        <position position="66"/>
    </location>
</feature>
<evidence type="ECO:0000259" key="1">
    <source>
        <dbReference type="Pfam" id="PF00005"/>
    </source>
</evidence>
<dbReference type="Proteomes" id="UP000885832">
    <property type="component" value="Unassembled WGS sequence"/>
</dbReference>
<dbReference type="GO" id="GO:0005524">
    <property type="term" value="F:ATP binding"/>
    <property type="evidence" value="ECO:0007669"/>
    <property type="project" value="UniProtKB-KW"/>
</dbReference>
<sequence>MGTRLQARVELSFDGFDLNAELDVPARGITALFGPSGSGKTSLLRCLAGLERSQTGFIKLAGTVWQ</sequence>
<dbReference type="EMBL" id="DRNF01000453">
    <property type="protein sequence ID" value="HHJ81399.1"/>
    <property type="molecule type" value="Genomic_DNA"/>
</dbReference>
<dbReference type="Gene3D" id="3.40.50.300">
    <property type="entry name" value="P-loop containing nucleotide triphosphate hydrolases"/>
    <property type="match status" value="1"/>
</dbReference>
<protein>
    <submittedName>
        <fullName evidence="2">ATP-binding cassette domain-containing protein</fullName>
    </submittedName>
</protein>
<dbReference type="PANTHER" id="PTHR43514:SF10">
    <property type="entry name" value="MOLYBDENUM IMPORT ATP-BINDING PROTEIN MODC 2"/>
    <property type="match status" value="1"/>
</dbReference>
<dbReference type="InterPro" id="IPR027417">
    <property type="entry name" value="P-loop_NTPase"/>
</dbReference>
<accession>A0A832J5F5</accession>
<keyword evidence="2" id="KW-0547">Nucleotide-binding</keyword>
<dbReference type="Pfam" id="PF00005">
    <property type="entry name" value="ABC_tran"/>
    <property type="match status" value="1"/>
</dbReference>
<dbReference type="InterPro" id="IPR003439">
    <property type="entry name" value="ABC_transporter-like_ATP-bd"/>
</dbReference>
<dbReference type="GO" id="GO:0016887">
    <property type="term" value="F:ATP hydrolysis activity"/>
    <property type="evidence" value="ECO:0007669"/>
    <property type="project" value="InterPro"/>
</dbReference>
<reference evidence="2" key="1">
    <citation type="journal article" date="2020" name="mSystems">
        <title>Genome- and Community-Level Interaction Insights into Carbon Utilization and Element Cycling Functions of Hydrothermarchaeota in Hydrothermal Sediment.</title>
        <authorList>
            <person name="Zhou Z."/>
            <person name="Liu Y."/>
            <person name="Xu W."/>
            <person name="Pan J."/>
            <person name="Luo Z.H."/>
            <person name="Li M."/>
        </authorList>
    </citation>
    <scope>NUCLEOTIDE SEQUENCE [LARGE SCALE GENOMIC DNA]</scope>
    <source>
        <strain evidence="2">HyVt-505</strain>
    </source>
</reference>
<dbReference type="AlphaFoldDB" id="A0A832J5F5"/>
<dbReference type="InterPro" id="IPR050334">
    <property type="entry name" value="Molybdenum_import_ModC"/>
</dbReference>
<dbReference type="SUPFAM" id="SSF52540">
    <property type="entry name" value="P-loop containing nucleoside triphosphate hydrolases"/>
    <property type="match status" value="1"/>
</dbReference>
<dbReference type="PANTHER" id="PTHR43514">
    <property type="entry name" value="ABC TRANSPORTER I FAMILY MEMBER 10"/>
    <property type="match status" value="1"/>
</dbReference>
<gene>
    <name evidence="2" type="ORF">ENJ65_07170</name>
</gene>
<comment type="caution">
    <text evidence="2">The sequence shown here is derived from an EMBL/GenBank/DDBJ whole genome shotgun (WGS) entry which is preliminary data.</text>
</comment>
<organism evidence="2">
    <name type="scientific">Candidatus Tenderia electrophaga</name>
    <dbReference type="NCBI Taxonomy" id="1748243"/>
    <lineage>
        <taxon>Bacteria</taxon>
        <taxon>Pseudomonadati</taxon>
        <taxon>Pseudomonadota</taxon>
        <taxon>Gammaproteobacteria</taxon>
        <taxon>Candidatus Tenderiales</taxon>
        <taxon>Candidatus Tenderiaceae</taxon>
        <taxon>Candidatus Tenderia</taxon>
    </lineage>
</organism>
<name>A0A832J5F5_9GAMM</name>
<keyword evidence="2" id="KW-0067">ATP-binding</keyword>
<proteinExistence type="predicted"/>
<evidence type="ECO:0000313" key="2">
    <source>
        <dbReference type="EMBL" id="HHJ81399.1"/>
    </source>
</evidence>
<feature type="domain" description="ABC transporter" evidence="1">
    <location>
        <begin position="19"/>
        <end position="64"/>
    </location>
</feature>